<keyword evidence="3" id="KW-1185">Reference proteome</keyword>
<accession>A0A8T3B051</accession>
<dbReference type="AlphaFoldDB" id="A0A8T3B051"/>
<comment type="caution">
    <text evidence="2">The sequence shown here is derived from an EMBL/GenBank/DDBJ whole genome shotgun (WGS) entry which is preliminary data.</text>
</comment>
<sequence length="101" mass="11125">MASAIPQKPPSSSSTTSSSNDENSSTITSFLHLRPSASSGETSSHQPSLDKEIVLRRIRHWKRVNRLHGVLYSFLRSPLDLKEKDCLNAGDGWVDDAFSSP</sequence>
<proteinExistence type="predicted"/>
<evidence type="ECO:0000313" key="3">
    <source>
        <dbReference type="Proteomes" id="UP000829196"/>
    </source>
</evidence>
<dbReference type="OrthoDB" id="749289at2759"/>
<gene>
    <name evidence="2" type="ORF">KFK09_016503</name>
</gene>
<feature type="region of interest" description="Disordered" evidence="1">
    <location>
        <begin position="1"/>
        <end position="49"/>
    </location>
</feature>
<dbReference type="EMBL" id="JAGYWB010000012">
    <property type="protein sequence ID" value="KAI0501558.1"/>
    <property type="molecule type" value="Genomic_DNA"/>
</dbReference>
<dbReference type="Proteomes" id="UP000829196">
    <property type="component" value="Unassembled WGS sequence"/>
</dbReference>
<name>A0A8T3B051_DENNO</name>
<reference evidence="2" key="1">
    <citation type="journal article" date="2022" name="Front. Genet.">
        <title>Chromosome-Scale Assembly of the Dendrobium nobile Genome Provides Insights Into the Molecular Mechanism of the Biosynthesis of the Medicinal Active Ingredient of Dendrobium.</title>
        <authorList>
            <person name="Xu Q."/>
            <person name="Niu S.-C."/>
            <person name="Li K.-L."/>
            <person name="Zheng P.-J."/>
            <person name="Zhang X.-J."/>
            <person name="Jia Y."/>
            <person name="Liu Y."/>
            <person name="Niu Y.-X."/>
            <person name="Yu L.-H."/>
            <person name="Chen D.-F."/>
            <person name="Zhang G.-Q."/>
        </authorList>
    </citation>
    <scope>NUCLEOTIDE SEQUENCE</scope>
    <source>
        <tissue evidence="2">Leaf</tissue>
    </source>
</reference>
<protein>
    <submittedName>
        <fullName evidence="2">Uncharacterized protein</fullName>
    </submittedName>
</protein>
<feature type="compositionally biased region" description="Low complexity" evidence="1">
    <location>
        <begin position="11"/>
        <end position="29"/>
    </location>
</feature>
<dbReference type="PANTHER" id="PTHR35324:SF4">
    <property type="entry name" value="EXPRESSED PROTEIN"/>
    <property type="match status" value="1"/>
</dbReference>
<evidence type="ECO:0000256" key="1">
    <source>
        <dbReference type="SAM" id="MobiDB-lite"/>
    </source>
</evidence>
<organism evidence="2 3">
    <name type="scientific">Dendrobium nobile</name>
    <name type="common">Orchid</name>
    <dbReference type="NCBI Taxonomy" id="94219"/>
    <lineage>
        <taxon>Eukaryota</taxon>
        <taxon>Viridiplantae</taxon>
        <taxon>Streptophyta</taxon>
        <taxon>Embryophyta</taxon>
        <taxon>Tracheophyta</taxon>
        <taxon>Spermatophyta</taxon>
        <taxon>Magnoliopsida</taxon>
        <taxon>Liliopsida</taxon>
        <taxon>Asparagales</taxon>
        <taxon>Orchidaceae</taxon>
        <taxon>Epidendroideae</taxon>
        <taxon>Malaxideae</taxon>
        <taxon>Dendrobiinae</taxon>
        <taxon>Dendrobium</taxon>
    </lineage>
</organism>
<dbReference type="PANTHER" id="PTHR35324">
    <property type="entry name" value="BNAA08G03750D PROTEIN"/>
    <property type="match status" value="1"/>
</dbReference>
<evidence type="ECO:0000313" key="2">
    <source>
        <dbReference type="EMBL" id="KAI0501558.1"/>
    </source>
</evidence>
<feature type="compositionally biased region" description="Polar residues" evidence="1">
    <location>
        <begin position="36"/>
        <end position="47"/>
    </location>
</feature>